<reference evidence="2" key="1">
    <citation type="submission" date="2014-09" db="EMBL/GenBank/DDBJ databases">
        <authorList>
            <person name="Magalhaes I.L.F."/>
            <person name="Oliveira U."/>
            <person name="Santos F.R."/>
            <person name="Vidigal T.H.D.A."/>
            <person name="Brescovit A.D."/>
            <person name="Santos A.J."/>
        </authorList>
    </citation>
    <scope>NUCLEOTIDE SEQUENCE</scope>
    <source>
        <tissue evidence="2">Shoot tissue taken approximately 20 cm above the soil surface</tissue>
    </source>
</reference>
<evidence type="ECO:0000313" key="2">
    <source>
        <dbReference type="EMBL" id="JAD85433.1"/>
    </source>
</evidence>
<feature type="compositionally biased region" description="Polar residues" evidence="1">
    <location>
        <begin position="23"/>
        <end position="34"/>
    </location>
</feature>
<dbReference type="AlphaFoldDB" id="A0A0A9DFH5"/>
<name>A0A0A9DFH5_ARUDO</name>
<accession>A0A0A9DFH5</accession>
<feature type="region of interest" description="Disordered" evidence="1">
    <location>
        <begin position="1"/>
        <end position="46"/>
    </location>
</feature>
<evidence type="ECO:0000256" key="1">
    <source>
        <dbReference type="SAM" id="MobiDB-lite"/>
    </source>
</evidence>
<protein>
    <submittedName>
        <fullName evidence="2">AT-HF</fullName>
    </submittedName>
</protein>
<sequence length="108" mass="12268">MRPLEESNRLTTPGITPRPLTGPFSSLESKSSWRPRQMPRKGRSLRMYSRSASAMLVLLRTSMAEPKAPTPGKTRRSAARMSSGLRTSRMLKPRWRMALRTLRTFPAP</sequence>
<organism evidence="2">
    <name type="scientific">Arundo donax</name>
    <name type="common">Giant reed</name>
    <name type="synonym">Donax arundinaceus</name>
    <dbReference type="NCBI Taxonomy" id="35708"/>
    <lineage>
        <taxon>Eukaryota</taxon>
        <taxon>Viridiplantae</taxon>
        <taxon>Streptophyta</taxon>
        <taxon>Embryophyta</taxon>
        <taxon>Tracheophyta</taxon>
        <taxon>Spermatophyta</taxon>
        <taxon>Magnoliopsida</taxon>
        <taxon>Liliopsida</taxon>
        <taxon>Poales</taxon>
        <taxon>Poaceae</taxon>
        <taxon>PACMAD clade</taxon>
        <taxon>Arundinoideae</taxon>
        <taxon>Arundineae</taxon>
        <taxon>Arundo</taxon>
    </lineage>
</organism>
<feature type="region of interest" description="Disordered" evidence="1">
    <location>
        <begin position="62"/>
        <end position="92"/>
    </location>
</feature>
<dbReference type="EMBL" id="GBRH01212462">
    <property type="protein sequence ID" value="JAD85433.1"/>
    <property type="molecule type" value="Transcribed_RNA"/>
</dbReference>
<proteinExistence type="predicted"/>
<reference evidence="2" key="2">
    <citation type="journal article" date="2015" name="Data Brief">
        <title>Shoot transcriptome of the giant reed, Arundo donax.</title>
        <authorList>
            <person name="Barrero R.A."/>
            <person name="Guerrero F.D."/>
            <person name="Moolhuijzen P."/>
            <person name="Goolsby J.A."/>
            <person name="Tidwell J."/>
            <person name="Bellgard S.E."/>
            <person name="Bellgard M.I."/>
        </authorList>
    </citation>
    <scope>NUCLEOTIDE SEQUENCE</scope>
    <source>
        <tissue evidence="2">Shoot tissue taken approximately 20 cm above the soil surface</tissue>
    </source>
</reference>